<keyword evidence="1" id="KW-1133">Transmembrane helix</keyword>
<keyword evidence="3" id="KW-1185">Reference proteome</keyword>
<protein>
    <recommendedName>
        <fullName evidence="4">Tick transposon</fullName>
    </recommendedName>
</protein>
<feature type="transmembrane region" description="Helical" evidence="1">
    <location>
        <begin position="189"/>
        <end position="207"/>
    </location>
</feature>
<reference evidence="2" key="2">
    <citation type="submission" date="2021-09" db="EMBL/GenBank/DDBJ databases">
        <authorList>
            <person name="Jia N."/>
            <person name="Wang J."/>
            <person name="Shi W."/>
            <person name="Du L."/>
            <person name="Sun Y."/>
            <person name="Zhan W."/>
            <person name="Jiang J."/>
            <person name="Wang Q."/>
            <person name="Zhang B."/>
            <person name="Ji P."/>
            <person name="Sakyi L.B."/>
            <person name="Cui X."/>
            <person name="Yuan T."/>
            <person name="Jiang B."/>
            <person name="Yang W."/>
            <person name="Lam T.T.-Y."/>
            <person name="Chang Q."/>
            <person name="Ding S."/>
            <person name="Wang X."/>
            <person name="Zhu J."/>
            <person name="Ruan X."/>
            <person name="Zhao L."/>
            <person name="Wei J."/>
            <person name="Que T."/>
            <person name="Du C."/>
            <person name="Cheng J."/>
            <person name="Dai P."/>
            <person name="Han X."/>
            <person name="Huang E."/>
            <person name="Gao Y."/>
            <person name="Liu J."/>
            <person name="Shao H."/>
            <person name="Ye R."/>
            <person name="Li L."/>
            <person name="Wei W."/>
            <person name="Wang X."/>
            <person name="Wang C."/>
            <person name="Huo Q."/>
            <person name="Li W."/>
            <person name="Guo W."/>
            <person name="Chen H."/>
            <person name="Chen S."/>
            <person name="Zhou L."/>
            <person name="Zhou L."/>
            <person name="Ni X."/>
            <person name="Tian J."/>
            <person name="Zhou Y."/>
            <person name="Sheng Y."/>
            <person name="Liu T."/>
            <person name="Pan Y."/>
            <person name="Xia L."/>
            <person name="Li J."/>
            <person name="Zhao F."/>
            <person name="Cao W."/>
        </authorList>
    </citation>
    <scope>NUCLEOTIDE SEQUENCE</scope>
    <source>
        <strain evidence="2">Rmic-2018</strain>
        <tissue evidence="2">Larvae</tissue>
    </source>
</reference>
<evidence type="ECO:0000256" key="1">
    <source>
        <dbReference type="SAM" id="Phobius"/>
    </source>
</evidence>
<sequence length="342" mass="38132">MYRDILRLRLNTTGSENAWAHFSRIINRTTEFLWNHVLPGLRQSLRKKTPVPKSQVKVIGNTTLPDNIREVLELGPKFAVEPKKSAPELLGMVRQVSKQVPDAESDRCVSEAEPLFHFVRAKDETVRFEQGQQRSKDYGLLMKQNRERTQNHAHIKDANTSAVLTGQPGQQTRSLFIPHDHRTNLRTNTIIVCLFAFFGPFACLGFLRKIAPKRYRFRPFCRSHGTHWSRAPTSDSSADCALRGSSPLTKELGLPASVPGKNVRVSGEPASGKALLFGTTQPLQHQPAFGECLGRLPNLGGALFEGAADVVRAQGDLHGSRLPDRSYDRNVCCRMMLSSLGV</sequence>
<organism evidence="2 3">
    <name type="scientific">Rhipicephalus microplus</name>
    <name type="common">Cattle tick</name>
    <name type="synonym">Boophilus microplus</name>
    <dbReference type="NCBI Taxonomy" id="6941"/>
    <lineage>
        <taxon>Eukaryota</taxon>
        <taxon>Metazoa</taxon>
        <taxon>Ecdysozoa</taxon>
        <taxon>Arthropoda</taxon>
        <taxon>Chelicerata</taxon>
        <taxon>Arachnida</taxon>
        <taxon>Acari</taxon>
        <taxon>Parasitiformes</taxon>
        <taxon>Ixodida</taxon>
        <taxon>Ixodoidea</taxon>
        <taxon>Ixodidae</taxon>
        <taxon>Rhipicephalinae</taxon>
        <taxon>Rhipicephalus</taxon>
        <taxon>Boophilus</taxon>
    </lineage>
</organism>
<evidence type="ECO:0000313" key="3">
    <source>
        <dbReference type="Proteomes" id="UP000821866"/>
    </source>
</evidence>
<dbReference type="Proteomes" id="UP000821866">
    <property type="component" value="Chromosome 1"/>
</dbReference>
<reference evidence="2" key="1">
    <citation type="journal article" date="2020" name="Cell">
        <title>Large-Scale Comparative Analyses of Tick Genomes Elucidate Their Genetic Diversity and Vector Capacities.</title>
        <authorList>
            <consortium name="Tick Genome and Microbiome Consortium (TIGMIC)"/>
            <person name="Jia N."/>
            <person name="Wang J."/>
            <person name="Shi W."/>
            <person name="Du L."/>
            <person name="Sun Y."/>
            <person name="Zhan W."/>
            <person name="Jiang J.F."/>
            <person name="Wang Q."/>
            <person name="Zhang B."/>
            <person name="Ji P."/>
            <person name="Bell-Sakyi L."/>
            <person name="Cui X.M."/>
            <person name="Yuan T.T."/>
            <person name="Jiang B.G."/>
            <person name="Yang W.F."/>
            <person name="Lam T.T."/>
            <person name="Chang Q.C."/>
            <person name="Ding S.J."/>
            <person name="Wang X.J."/>
            <person name="Zhu J.G."/>
            <person name="Ruan X.D."/>
            <person name="Zhao L."/>
            <person name="Wei J.T."/>
            <person name="Ye R.Z."/>
            <person name="Que T.C."/>
            <person name="Du C.H."/>
            <person name="Zhou Y.H."/>
            <person name="Cheng J.X."/>
            <person name="Dai P.F."/>
            <person name="Guo W.B."/>
            <person name="Han X.H."/>
            <person name="Huang E.J."/>
            <person name="Li L.F."/>
            <person name="Wei W."/>
            <person name="Gao Y.C."/>
            <person name="Liu J.Z."/>
            <person name="Shao H.Z."/>
            <person name="Wang X."/>
            <person name="Wang C.C."/>
            <person name="Yang T.C."/>
            <person name="Huo Q.B."/>
            <person name="Li W."/>
            <person name="Chen H.Y."/>
            <person name="Chen S.E."/>
            <person name="Zhou L.G."/>
            <person name="Ni X.B."/>
            <person name="Tian J.H."/>
            <person name="Sheng Y."/>
            <person name="Liu T."/>
            <person name="Pan Y.S."/>
            <person name="Xia L.Y."/>
            <person name="Li J."/>
            <person name="Zhao F."/>
            <person name="Cao W.C."/>
        </authorList>
    </citation>
    <scope>NUCLEOTIDE SEQUENCE</scope>
    <source>
        <strain evidence="2">Rmic-2018</strain>
    </source>
</reference>
<dbReference type="AlphaFoldDB" id="A0A9J6F8D3"/>
<dbReference type="EMBL" id="JABSTU010000001">
    <property type="protein sequence ID" value="KAH8042638.1"/>
    <property type="molecule type" value="Genomic_DNA"/>
</dbReference>
<name>A0A9J6F8D3_RHIMP</name>
<gene>
    <name evidence="2" type="ORF">HPB51_024870</name>
</gene>
<proteinExistence type="predicted"/>
<comment type="caution">
    <text evidence="2">The sequence shown here is derived from an EMBL/GenBank/DDBJ whole genome shotgun (WGS) entry which is preliminary data.</text>
</comment>
<keyword evidence="1" id="KW-0472">Membrane</keyword>
<evidence type="ECO:0008006" key="4">
    <source>
        <dbReference type="Google" id="ProtNLM"/>
    </source>
</evidence>
<keyword evidence="1" id="KW-0812">Transmembrane</keyword>
<accession>A0A9J6F8D3</accession>
<evidence type="ECO:0000313" key="2">
    <source>
        <dbReference type="EMBL" id="KAH8042638.1"/>
    </source>
</evidence>